<evidence type="ECO:0000256" key="11">
    <source>
        <dbReference type="SAM" id="Coils"/>
    </source>
</evidence>
<dbReference type="PROSITE" id="PS51787">
    <property type="entry name" value="LON_N"/>
    <property type="match status" value="1"/>
</dbReference>
<dbReference type="AlphaFoldDB" id="A0AA36JG62"/>
<dbReference type="GO" id="GO:0003697">
    <property type="term" value="F:single-stranded DNA binding"/>
    <property type="evidence" value="ECO:0007669"/>
    <property type="project" value="TreeGrafter"/>
</dbReference>
<dbReference type="FunFam" id="1.20.5.5270:FF:000001">
    <property type="entry name" value="Lon protease homolog, mitochondrial"/>
    <property type="match status" value="1"/>
</dbReference>
<feature type="domain" description="Lon N-terminal" evidence="14">
    <location>
        <begin position="76"/>
        <end position="295"/>
    </location>
</feature>
<accession>A0AA36JG62</accession>
<feature type="active site" evidence="8">
    <location>
        <position position="843"/>
    </location>
</feature>
<dbReference type="GO" id="GO:0005524">
    <property type="term" value="F:ATP binding"/>
    <property type="evidence" value="ECO:0007669"/>
    <property type="project" value="UniProtKB-KW"/>
</dbReference>
<feature type="compositionally biased region" description="Basic and acidic residues" evidence="12">
    <location>
        <begin position="34"/>
        <end position="45"/>
    </location>
</feature>
<dbReference type="CDD" id="cd19500">
    <property type="entry name" value="RecA-like_Lon"/>
    <property type="match status" value="1"/>
</dbReference>
<keyword evidence="16" id="KW-1185">Reference proteome</keyword>
<dbReference type="InterPro" id="IPR046336">
    <property type="entry name" value="Lon_prtase_N_sf"/>
</dbReference>
<dbReference type="FunFam" id="3.30.230.10:FF:000015">
    <property type="entry name" value="Lon protease homolog, mitochondrial"/>
    <property type="match status" value="1"/>
</dbReference>
<proteinExistence type="inferred from homology"/>
<keyword evidence="6 9" id="KW-0067">ATP-binding</keyword>
<evidence type="ECO:0000256" key="7">
    <source>
        <dbReference type="ARBA" id="ARBA00050665"/>
    </source>
</evidence>
<name>A0AA36JG62_9DINO</name>
<evidence type="ECO:0000256" key="1">
    <source>
        <dbReference type="ARBA" id="ARBA00004305"/>
    </source>
</evidence>
<feature type="compositionally biased region" description="Low complexity" evidence="12">
    <location>
        <begin position="52"/>
        <end position="65"/>
    </location>
</feature>
<dbReference type="NCBIfam" id="TIGR00763">
    <property type="entry name" value="lon"/>
    <property type="match status" value="1"/>
</dbReference>
<dbReference type="PROSITE" id="PS51786">
    <property type="entry name" value="LON_PROTEOLYTIC"/>
    <property type="match status" value="1"/>
</dbReference>
<reference evidence="15" key="1">
    <citation type="submission" date="2023-08" db="EMBL/GenBank/DDBJ databases">
        <authorList>
            <person name="Chen Y."/>
            <person name="Shah S."/>
            <person name="Dougan E. K."/>
            <person name="Thang M."/>
            <person name="Chan C."/>
        </authorList>
    </citation>
    <scope>NUCLEOTIDE SEQUENCE</scope>
</reference>
<dbReference type="Gene3D" id="2.30.130.40">
    <property type="entry name" value="LON domain-like"/>
    <property type="match status" value="1"/>
</dbReference>
<dbReference type="Gene3D" id="3.40.50.300">
    <property type="entry name" value="P-loop containing nucleotide triphosphate hydrolases"/>
    <property type="match status" value="1"/>
</dbReference>
<keyword evidence="2 8" id="KW-0645">Protease</keyword>
<comment type="caution">
    <text evidence="15">The sequence shown here is derived from an EMBL/GenBank/DDBJ whole genome shotgun (WGS) entry which is preliminary data.</text>
</comment>
<evidence type="ECO:0000259" key="14">
    <source>
        <dbReference type="PROSITE" id="PS51787"/>
    </source>
</evidence>
<dbReference type="InterPro" id="IPR003959">
    <property type="entry name" value="ATPase_AAA_core"/>
</dbReference>
<evidence type="ECO:0000256" key="3">
    <source>
        <dbReference type="ARBA" id="ARBA00022741"/>
    </source>
</evidence>
<dbReference type="PANTHER" id="PTHR43718">
    <property type="entry name" value="LON PROTEASE"/>
    <property type="match status" value="1"/>
</dbReference>
<comment type="similarity">
    <text evidence="8 9">Belongs to the peptidase S16 family.</text>
</comment>
<evidence type="ECO:0000256" key="12">
    <source>
        <dbReference type="SAM" id="MobiDB-lite"/>
    </source>
</evidence>
<dbReference type="InterPro" id="IPR008268">
    <property type="entry name" value="Peptidase_S16_AS"/>
</dbReference>
<evidence type="ECO:0000313" key="16">
    <source>
        <dbReference type="Proteomes" id="UP001178507"/>
    </source>
</evidence>
<dbReference type="SUPFAM" id="SSF52540">
    <property type="entry name" value="P-loop containing nucleoside triphosphate hydrolases"/>
    <property type="match status" value="1"/>
</dbReference>
<comment type="catalytic activity">
    <reaction evidence="7">
        <text>Hydrolysis of proteins in presence of ATP.</text>
        <dbReference type="EC" id="3.4.21.53"/>
    </reaction>
</comment>
<evidence type="ECO:0000259" key="13">
    <source>
        <dbReference type="PROSITE" id="PS51786"/>
    </source>
</evidence>
<protein>
    <recommendedName>
        <fullName evidence="10">Lon protease homolog</fullName>
        <ecNumber evidence="10">3.4.21.-</ecNumber>
    </recommendedName>
</protein>
<dbReference type="Gene3D" id="3.30.230.10">
    <property type="match status" value="1"/>
</dbReference>
<feature type="region of interest" description="Disordered" evidence="12">
    <location>
        <begin position="905"/>
        <end position="930"/>
    </location>
</feature>
<dbReference type="EMBL" id="CAUJNA010003543">
    <property type="protein sequence ID" value="CAJ1404469.1"/>
    <property type="molecule type" value="Genomic_DNA"/>
</dbReference>
<dbReference type="Gene3D" id="1.20.5.5270">
    <property type="match status" value="1"/>
</dbReference>
<dbReference type="GO" id="GO:0004252">
    <property type="term" value="F:serine-type endopeptidase activity"/>
    <property type="evidence" value="ECO:0007669"/>
    <property type="project" value="UniProtKB-UniRule"/>
</dbReference>
<keyword evidence="3 9" id="KW-0547">Nucleotide-binding</keyword>
<gene>
    <name evidence="15" type="ORF">EVOR1521_LOCUS26898</name>
</gene>
<dbReference type="SMART" id="SM00382">
    <property type="entry name" value="AAA"/>
    <property type="match status" value="1"/>
</dbReference>
<evidence type="ECO:0000256" key="4">
    <source>
        <dbReference type="ARBA" id="ARBA00022801"/>
    </source>
</evidence>
<dbReference type="InterPro" id="IPR003593">
    <property type="entry name" value="AAA+_ATPase"/>
</dbReference>
<dbReference type="InterPro" id="IPR054594">
    <property type="entry name" value="Lon_lid"/>
</dbReference>
<dbReference type="PRINTS" id="PR00830">
    <property type="entry name" value="ENDOLAPTASE"/>
</dbReference>
<dbReference type="InterPro" id="IPR014721">
    <property type="entry name" value="Ribsml_uS5_D2-typ_fold_subgr"/>
</dbReference>
<dbReference type="Gene3D" id="1.10.8.60">
    <property type="match status" value="1"/>
</dbReference>
<dbReference type="GO" id="GO:0004176">
    <property type="term" value="F:ATP-dependent peptidase activity"/>
    <property type="evidence" value="ECO:0007669"/>
    <property type="project" value="UniProtKB-UniRule"/>
</dbReference>
<evidence type="ECO:0000256" key="10">
    <source>
        <dbReference type="RuleBase" id="RU000592"/>
    </source>
</evidence>
<organism evidence="15 16">
    <name type="scientific">Effrenium voratum</name>
    <dbReference type="NCBI Taxonomy" id="2562239"/>
    <lineage>
        <taxon>Eukaryota</taxon>
        <taxon>Sar</taxon>
        <taxon>Alveolata</taxon>
        <taxon>Dinophyceae</taxon>
        <taxon>Suessiales</taxon>
        <taxon>Symbiodiniaceae</taxon>
        <taxon>Effrenium</taxon>
    </lineage>
</organism>
<evidence type="ECO:0000256" key="2">
    <source>
        <dbReference type="ARBA" id="ARBA00022670"/>
    </source>
</evidence>
<evidence type="ECO:0000256" key="6">
    <source>
        <dbReference type="ARBA" id="ARBA00022840"/>
    </source>
</evidence>
<dbReference type="InterPro" id="IPR027065">
    <property type="entry name" value="Lon_Prtase"/>
</dbReference>
<feature type="active site" evidence="8">
    <location>
        <position position="800"/>
    </location>
</feature>
<dbReference type="Pfam" id="PF02190">
    <property type="entry name" value="LON_substr_bdg"/>
    <property type="match status" value="1"/>
</dbReference>
<dbReference type="GO" id="GO:0007005">
    <property type="term" value="P:mitochondrion organization"/>
    <property type="evidence" value="ECO:0007669"/>
    <property type="project" value="TreeGrafter"/>
</dbReference>
<keyword evidence="4 8" id="KW-0378">Hydrolase</keyword>
<dbReference type="EC" id="3.4.21.-" evidence="10"/>
<dbReference type="Pfam" id="PF22667">
    <property type="entry name" value="Lon_lid"/>
    <property type="match status" value="1"/>
</dbReference>
<keyword evidence="5 8" id="KW-0720">Serine protease</keyword>
<dbReference type="Pfam" id="PF00004">
    <property type="entry name" value="AAA"/>
    <property type="match status" value="1"/>
</dbReference>
<dbReference type="InterPro" id="IPR003111">
    <property type="entry name" value="Lon_prtase_N"/>
</dbReference>
<evidence type="ECO:0000256" key="8">
    <source>
        <dbReference type="PROSITE-ProRule" id="PRU01122"/>
    </source>
</evidence>
<dbReference type="Pfam" id="PF05362">
    <property type="entry name" value="Lon_C"/>
    <property type="match status" value="2"/>
</dbReference>
<dbReference type="InterPro" id="IPR027417">
    <property type="entry name" value="P-loop_NTPase"/>
</dbReference>
<comment type="subcellular location">
    <subcellularLocation>
        <location evidence="1">Mitochondrion matrix</location>
    </subcellularLocation>
</comment>
<dbReference type="PROSITE" id="PS01046">
    <property type="entry name" value="LON_SER"/>
    <property type="match status" value="1"/>
</dbReference>
<dbReference type="Gene3D" id="1.20.58.1480">
    <property type="match status" value="1"/>
</dbReference>
<dbReference type="InterPro" id="IPR015947">
    <property type="entry name" value="PUA-like_sf"/>
</dbReference>
<dbReference type="SUPFAM" id="SSF54211">
    <property type="entry name" value="Ribosomal protein S5 domain 2-like"/>
    <property type="match status" value="1"/>
</dbReference>
<dbReference type="InterPro" id="IPR020568">
    <property type="entry name" value="Ribosomal_Su5_D2-typ_SF"/>
</dbReference>
<dbReference type="GO" id="GO:0051131">
    <property type="term" value="P:chaperone-mediated protein complex assembly"/>
    <property type="evidence" value="ECO:0007669"/>
    <property type="project" value="TreeGrafter"/>
</dbReference>
<keyword evidence="11" id="KW-0175">Coiled coil</keyword>
<dbReference type="GO" id="GO:0006515">
    <property type="term" value="P:protein quality control for misfolded or incompletely synthesized proteins"/>
    <property type="evidence" value="ECO:0007669"/>
    <property type="project" value="TreeGrafter"/>
</dbReference>
<evidence type="ECO:0000256" key="5">
    <source>
        <dbReference type="ARBA" id="ARBA00022825"/>
    </source>
</evidence>
<sequence>MLRLQLASTRFLRPRLWSRDLREARAFAGRSSRGPREEKVTKEPAVETPQPAASATGASATGASAPEVPRPVPQGLLVLPLLRKPAFPGFRQTLQVSEPEIINFLQKEKKQGDYIGGFLIKEPFADGDASGLRREAGRVSSASQLEEVGTVLQVLVVQSFGSNQAASGGQITVMPMHRVRRTGTLSQPSPYVPVPAVVVADLEPIQGFEDAEEATTALAPLVTLLQSLNNASPLLKQKYEKVGQYFRNCMQDPVKVTDLAAGLSTAERGELQAVLQEQDIREKIKKVTHLLERDLNTAKLQSEVKSDLEERVAKEQKREVLMEQMRQIQKELGIEKDEKQTLTTQFRDSLKDKVVPEEVQKVIETEISKLNSLEPSSTEFNVCRTYLEWLTCLPWGKFTGENRDINKAESMLEEDHYGLEDVKERILEHIAVSFLKDSSQGKIMCLVGPPGVGKTSVGKSVARALGRKFYRFSVGGMNDVVEIKGHRRTYVGAMPGKLIQCLKSTGCGNPVVLIDEIDKLGRDMRGDPSSALLEVLDPEQNSSFRDHYLDVPIDLSNILFLCTANVLDTIPGPLLDRMEVIRIAGYVFEEKLAIASKYLIPQTEEGSGIGADRLDLGDEVLQKIIKDYAREAGVRNLRQLLEKVSRKVALDLVRKKCAEEGPAKINLENLTTYIGQPLHTSDKLYNTGTPPGVVMGLAWTASGGATLYVEARGRMPCGRVQGGLAALTPVEVEPQVEKPKQNGSMQVTGQLGSVMSESSSISLTYARLFMRELDPENSFLDAANIHLHVPEGATPKDGPSAGVTMTSALLSSALEQPLREDLAMTGELTLMGKVLKVGGIKEKVIAARREGVKTLILPRQNEADFLELKEYLRAGLTAHFVDHYDDVYRLAFDAQQVPALASPSRGLPVVTVEPPPDPQPAPEEGDAGSNALPWTGGAPTLIVSKNRAKFGHAAYHALTLDSATFCPHYNFPMILVLC</sequence>
<evidence type="ECO:0000313" key="15">
    <source>
        <dbReference type="EMBL" id="CAJ1404469.1"/>
    </source>
</evidence>
<evidence type="ECO:0000256" key="9">
    <source>
        <dbReference type="RuleBase" id="RU000591"/>
    </source>
</evidence>
<dbReference type="Proteomes" id="UP001178507">
    <property type="component" value="Unassembled WGS sequence"/>
</dbReference>
<dbReference type="FunFam" id="3.40.50.300:FF:000021">
    <property type="entry name" value="Lon protease homolog"/>
    <property type="match status" value="1"/>
</dbReference>
<feature type="coiled-coil region" evidence="11">
    <location>
        <begin position="311"/>
        <end position="338"/>
    </location>
</feature>
<feature type="region of interest" description="Disordered" evidence="12">
    <location>
        <begin position="27"/>
        <end position="69"/>
    </location>
</feature>
<dbReference type="InterPro" id="IPR004815">
    <property type="entry name" value="Lon_bac/euk-typ"/>
</dbReference>
<dbReference type="PANTHER" id="PTHR43718:SF2">
    <property type="entry name" value="LON PROTEASE HOMOLOG, MITOCHONDRIAL"/>
    <property type="match status" value="1"/>
</dbReference>
<dbReference type="GO" id="GO:0016887">
    <property type="term" value="F:ATP hydrolysis activity"/>
    <property type="evidence" value="ECO:0007669"/>
    <property type="project" value="InterPro"/>
</dbReference>
<dbReference type="SUPFAM" id="SSF88697">
    <property type="entry name" value="PUA domain-like"/>
    <property type="match status" value="1"/>
</dbReference>
<feature type="domain" description="Lon proteolytic" evidence="13">
    <location>
        <begin position="688"/>
        <end position="894"/>
    </location>
</feature>
<dbReference type="SMART" id="SM00464">
    <property type="entry name" value="LON"/>
    <property type="match status" value="1"/>
</dbReference>
<dbReference type="GO" id="GO:0005759">
    <property type="term" value="C:mitochondrial matrix"/>
    <property type="evidence" value="ECO:0007669"/>
    <property type="project" value="UniProtKB-SubCell"/>
</dbReference>
<dbReference type="InterPro" id="IPR008269">
    <property type="entry name" value="Lon_proteolytic"/>
</dbReference>